<dbReference type="EMBL" id="JBJJXI010000049">
    <property type="protein sequence ID" value="KAL3401172.1"/>
    <property type="molecule type" value="Genomic_DNA"/>
</dbReference>
<dbReference type="PANTHER" id="PTHR47765">
    <property type="entry name" value="3'-5' EXONUCLEASE DOMAIN-CONTAINING PROTEIN"/>
    <property type="match status" value="1"/>
</dbReference>
<dbReference type="SUPFAM" id="SSF53098">
    <property type="entry name" value="Ribonuclease H-like"/>
    <property type="match status" value="1"/>
</dbReference>
<accession>A0ABD2X8V0</accession>
<reference evidence="5 6" key="1">
    <citation type="journal article" date="2024" name="bioRxiv">
        <title>A reference genome for Trichogramma kaykai: A tiny desert-dwelling parasitoid wasp with competing sex-ratio distorters.</title>
        <authorList>
            <person name="Culotta J."/>
            <person name="Lindsey A.R."/>
        </authorList>
    </citation>
    <scope>NUCLEOTIDE SEQUENCE [LARGE SCALE GENOMIC DNA]</scope>
    <source>
        <strain evidence="5 6">KSX58</strain>
    </source>
</reference>
<protein>
    <recommendedName>
        <fullName evidence="4">3'-5' exonuclease domain-containing protein</fullName>
    </recommendedName>
</protein>
<evidence type="ECO:0000313" key="5">
    <source>
        <dbReference type="EMBL" id="KAL3401172.1"/>
    </source>
</evidence>
<name>A0ABD2X8V0_9HYME</name>
<evidence type="ECO:0000256" key="3">
    <source>
        <dbReference type="ARBA" id="ARBA00022839"/>
    </source>
</evidence>
<dbReference type="PANTHER" id="PTHR47765:SF2">
    <property type="entry name" value="EXONUCLEASE MUT-7 HOMOLOG"/>
    <property type="match status" value="1"/>
</dbReference>
<dbReference type="InterPro" id="IPR052408">
    <property type="entry name" value="Exonuclease_MUT-7-like"/>
</dbReference>
<gene>
    <name evidence="5" type="ORF">TKK_005784</name>
</gene>
<comment type="caution">
    <text evidence="5">The sequence shown here is derived from an EMBL/GenBank/DDBJ whole genome shotgun (WGS) entry which is preliminary data.</text>
</comment>
<keyword evidence="6" id="KW-1185">Reference proteome</keyword>
<dbReference type="InterPro" id="IPR012337">
    <property type="entry name" value="RNaseH-like_sf"/>
</dbReference>
<dbReference type="InterPro" id="IPR002782">
    <property type="entry name" value="Mut7-C_RNAse_dom"/>
</dbReference>
<dbReference type="Pfam" id="PF01927">
    <property type="entry name" value="Mut7-C"/>
    <property type="match status" value="2"/>
</dbReference>
<dbReference type="InterPro" id="IPR036397">
    <property type="entry name" value="RNaseH_sf"/>
</dbReference>
<dbReference type="GO" id="GO:0004527">
    <property type="term" value="F:exonuclease activity"/>
    <property type="evidence" value="ECO:0007669"/>
    <property type="project" value="UniProtKB-KW"/>
</dbReference>
<keyword evidence="1" id="KW-0540">Nuclease</keyword>
<dbReference type="InterPro" id="IPR002562">
    <property type="entry name" value="3'-5'_exonuclease_dom"/>
</dbReference>
<proteinExistence type="predicted"/>
<sequence>MARAIPAGSEDDPYFSKDERELEEIARLDAANKSWMNSLHHVWSLWKKSPGVARTLCEYFESAPNPYYSALKILVNTNDFYKIKPSNSLALTVMDEFMDWIKPMKEKYKDCLVVELKIAAYKLVARQKNAQLLRTVSNVYEFANSKKYFIPITKLYVNDKKYKEAGQLVELCQLQDEFSEPEILILPLILQNKNSIAEGIMKNHPHLQTKLVTFLDNMLAPDNNPQQIMDRYIIDNSIPDVQFSTYQIKSIAKLVARLAKQFNLPPEACPYLHKKRGAGAVQFLVYKRYVDCSLSADSFREMVKEAIGDDTRMQLNVVITLSGNDVPEAYNFAKFYNIPKSDWPLPLTIYEKDNRKTHTDDTRQIFEEECWDEEDRTNYYNLSLPRDKILIVDNREAFKNFLGIGLFNVDIVGIDSEWKPSFSIKKPELALIQIATQSNIYILDVIKLGPGNPDLWTKLGTNLLNNKDILKLGFGIVQDINVIQENLPALSNIKVSHDGYLDLSHLWKRLLEEDQFSFPYKGDENFTNENLSKLVELCFGAKLNKSNQFSNWERRPLRENQIIYAALDAYCLLEIYNTLNLQCRRLGISFPEVCNTLFKSSRKSAQRERTKKSRKSNNAFTDFHRHHSPVEEATVEATLLHSHGEKTSNKEDNQTRTITSISFVCDSMFGALARQLRKCGIDCFYIANDTGGEHNFRLALANKRVLLTRNVNYKKFAQYLPFGHCYEVVEHKPVEQLVEVLQHFKIKVKESNIFSRCQVCNTNEFVYVSKNTMSLLLQRFQAKSAQKTNRANSEPGFSGDNADQIWNNDHPTPEQFICRSWRLFFNTLNISKCTTKYNVNVQIDQVPPNVLRYVDKFYVCEGCGKVYWFGSHMEKALNSYLGKILT</sequence>
<organism evidence="5 6">
    <name type="scientific">Trichogramma kaykai</name>
    <dbReference type="NCBI Taxonomy" id="54128"/>
    <lineage>
        <taxon>Eukaryota</taxon>
        <taxon>Metazoa</taxon>
        <taxon>Ecdysozoa</taxon>
        <taxon>Arthropoda</taxon>
        <taxon>Hexapoda</taxon>
        <taxon>Insecta</taxon>
        <taxon>Pterygota</taxon>
        <taxon>Neoptera</taxon>
        <taxon>Endopterygota</taxon>
        <taxon>Hymenoptera</taxon>
        <taxon>Apocrita</taxon>
        <taxon>Proctotrupomorpha</taxon>
        <taxon>Chalcidoidea</taxon>
        <taxon>Trichogrammatidae</taxon>
        <taxon>Trichogramma</taxon>
    </lineage>
</organism>
<evidence type="ECO:0000256" key="1">
    <source>
        <dbReference type="ARBA" id="ARBA00022722"/>
    </source>
</evidence>
<evidence type="ECO:0000313" key="6">
    <source>
        <dbReference type="Proteomes" id="UP001627154"/>
    </source>
</evidence>
<dbReference type="Pfam" id="PF01612">
    <property type="entry name" value="DNA_pol_A_exo1"/>
    <property type="match status" value="1"/>
</dbReference>
<keyword evidence="3" id="KW-0269">Exonuclease</keyword>
<keyword evidence="2" id="KW-0378">Hydrolase</keyword>
<dbReference type="CDD" id="cd06146">
    <property type="entry name" value="mut-7_like_exo"/>
    <property type="match status" value="1"/>
</dbReference>
<dbReference type="Proteomes" id="UP001627154">
    <property type="component" value="Unassembled WGS sequence"/>
</dbReference>
<dbReference type="SMART" id="SM00474">
    <property type="entry name" value="35EXOc"/>
    <property type="match status" value="1"/>
</dbReference>
<dbReference type="Gene3D" id="3.30.420.10">
    <property type="entry name" value="Ribonuclease H-like superfamily/Ribonuclease H"/>
    <property type="match status" value="1"/>
</dbReference>
<dbReference type="InterPro" id="IPR037432">
    <property type="entry name" value="Mut-7_DEDDy_dom"/>
</dbReference>
<evidence type="ECO:0000259" key="4">
    <source>
        <dbReference type="SMART" id="SM00474"/>
    </source>
</evidence>
<evidence type="ECO:0000256" key="2">
    <source>
        <dbReference type="ARBA" id="ARBA00022801"/>
    </source>
</evidence>
<feature type="domain" description="3'-5' exonuclease" evidence="4">
    <location>
        <begin position="389"/>
        <end position="584"/>
    </location>
</feature>
<dbReference type="AlphaFoldDB" id="A0ABD2X8V0"/>